<dbReference type="Pfam" id="PF02914">
    <property type="entry name" value="DDE_2"/>
    <property type="match status" value="1"/>
</dbReference>
<feature type="domain" description="Integrase catalytic" evidence="2">
    <location>
        <begin position="234"/>
        <end position="451"/>
    </location>
</feature>
<dbReference type="GO" id="GO:0004803">
    <property type="term" value="F:transposase activity"/>
    <property type="evidence" value="ECO:0007669"/>
    <property type="project" value="InterPro"/>
</dbReference>
<dbReference type="InterPro" id="IPR004189">
    <property type="entry name" value="Phage_Mu_transposase"/>
</dbReference>
<comment type="caution">
    <text evidence="4">The sequence shown here is derived from an EMBL/GenBank/DDBJ whole genome shotgun (WGS) entry which is preliminary data.</text>
</comment>
<evidence type="ECO:0000313" key="4">
    <source>
        <dbReference type="EMBL" id="KPP89493.1"/>
    </source>
</evidence>
<dbReference type="STRING" id="1666912.Ga0058931_0049"/>
<dbReference type="EMBL" id="FBYC01000001">
    <property type="protein sequence ID" value="CUX79371.1"/>
    <property type="molecule type" value="Genomic_DNA"/>
</dbReference>
<evidence type="ECO:0000313" key="5">
    <source>
        <dbReference type="Proteomes" id="UP000050413"/>
    </source>
</evidence>
<name>A0A0P8A5T1_9RHOB</name>
<protein>
    <submittedName>
        <fullName evidence="3 4">Transposase</fullName>
    </submittedName>
</protein>
<dbReference type="PROSITE" id="PS50994">
    <property type="entry name" value="INTEGRASE"/>
    <property type="match status" value="1"/>
</dbReference>
<dbReference type="Gene3D" id="1.10.10.60">
    <property type="entry name" value="Homeodomain-like"/>
    <property type="match status" value="2"/>
</dbReference>
<dbReference type="GO" id="GO:0003677">
    <property type="term" value="F:DNA binding"/>
    <property type="evidence" value="ECO:0007669"/>
    <property type="project" value="InterPro"/>
</dbReference>
<dbReference type="SUPFAM" id="SSF46689">
    <property type="entry name" value="Homeodomain-like"/>
    <property type="match status" value="1"/>
</dbReference>
<dbReference type="Gene3D" id="3.30.420.10">
    <property type="entry name" value="Ribonuclease H-like superfamily/Ribonuclease H"/>
    <property type="match status" value="1"/>
</dbReference>
<reference evidence="3 6" key="2">
    <citation type="submission" date="2016-01" db="EMBL/GenBank/DDBJ databases">
        <authorList>
            <person name="Varghese N."/>
        </authorList>
    </citation>
    <scope>NUCLEOTIDE SEQUENCE [LARGE SCALE GENOMIC DNA]</scope>
    <source>
        <strain evidence="3 6">HL-91</strain>
    </source>
</reference>
<feature type="region of interest" description="Disordered" evidence="1">
    <location>
        <begin position="606"/>
        <end position="626"/>
    </location>
</feature>
<dbReference type="GO" id="GO:0006313">
    <property type="term" value="P:DNA transposition"/>
    <property type="evidence" value="ECO:0007669"/>
    <property type="project" value="InterPro"/>
</dbReference>
<organism evidence="4 5">
    <name type="scientific">Roseibaca calidilacus</name>
    <dbReference type="NCBI Taxonomy" id="1666912"/>
    <lineage>
        <taxon>Bacteria</taxon>
        <taxon>Pseudomonadati</taxon>
        <taxon>Pseudomonadota</taxon>
        <taxon>Alphaproteobacteria</taxon>
        <taxon>Rhodobacterales</taxon>
        <taxon>Paracoccaceae</taxon>
        <taxon>Roseinatronobacter</taxon>
    </lineage>
</organism>
<dbReference type="Proteomes" id="UP000050413">
    <property type="component" value="Unassembled WGS sequence"/>
</dbReference>
<gene>
    <name evidence="3" type="ORF">Ga0058931_0049</name>
    <name evidence="4" type="ORF">HLUCCA05_14240</name>
</gene>
<dbReference type="InterPro" id="IPR009057">
    <property type="entry name" value="Homeodomain-like_sf"/>
</dbReference>
<dbReference type="InterPro" id="IPR001584">
    <property type="entry name" value="Integrase_cat-core"/>
</dbReference>
<dbReference type="Proteomes" id="UP000182045">
    <property type="component" value="Unassembled WGS sequence"/>
</dbReference>
<dbReference type="AlphaFoldDB" id="A0A0P8A5T1"/>
<sequence length="645" mass="71526">MTPVKELLGVGAIPRDKTSARKWLERNGITVHRQPCPGGERLVIDPAELPQPELQAFAAALGPKDGRAQGEWDGDAWEAFLAAAPTRRADAERKAKIACALQQLRDSGVKWADCHGRLSAQFNGDMLSVASLKRLLAALKGVDQINYAPALLTAHTGRTVEAEMSEAAWKFFLKTIHLAHQDFPIIQAWRDTRDVAQKQGWRWPAYETVNRRWKALPYTERLTARVGQKEAQKRLSQPVLRDKTSIHALEWVSLDGRTLDFFIEGTNGSPLRPTFLALVDVASTKILGWKLASAEDAATTKALIVETVRKYGLFDKLYTDNGRAFAGNLIAGGNPTHFRKKRKLEVGTTPPGVCALLGIKMHFALPRNGRAKEAERTFRTLSRSIDDRPEFKGAHAGHSVGEKPDSSITPVTFEFARSVITREVERHNTETGRRNQGANGRSYDQQFNDLMAGRVLRKATEQQLYHASLTYEWRAVDLNGRIKINNWVYGDHTSVNALMPHHEKKKKVLFGYDPTNFSAPGVAYDESMRLICADIAHVKRGDYDSSEGVQQASKNKKAARKAAQEADAATNLLAVNEYQQLLAELDEGGCDTASTEVENSKVVAGHFASPLRGSKKPTSEHSSDPKILAVLQQFKTEGLKKRNEA</sequence>
<evidence type="ECO:0000256" key="1">
    <source>
        <dbReference type="SAM" id="MobiDB-lite"/>
    </source>
</evidence>
<proteinExistence type="predicted"/>
<dbReference type="GO" id="GO:0015074">
    <property type="term" value="P:DNA integration"/>
    <property type="evidence" value="ECO:0007669"/>
    <property type="project" value="InterPro"/>
</dbReference>
<evidence type="ECO:0000259" key="2">
    <source>
        <dbReference type="PROSITE" id="PS50994"/>
    </source>
</evidence>
<keyword evidence="6" id="KW-1185">Reference proteome</keyword>
<accession>A0A0P8A5T1</accession>
<dbReference type="InterPro" id="IPR015126">
    <property type="entry name" value="Mu_I-gamma"/>
</dbReference>
<dbReference type="Pfam" id="PF09039">
    <property type="entry name" value="HTH_Tnp_Mu_2"/>
    <property type="match status" value="1"/>
</dbReference>
<evidence type="ECO:0000313" key="6">
    <source>
        <dbReference type="Proteomes" id="UP000182045"/>
    </source>
</evidence>
<dbReference type="RefSeq" id="WP_176699294.1">
    <property type="nucleotide sequence ID" value="NZ_FBYC01000001.1"/>
</dbReference>
<dbReference type="SUPFAM" id="SSF53098">
    <property type="entry name" value="Ribonuclease H-like"/>
    <property type="match status" value="1"/>
</dbReference>
<reference evidence="4 5" key="1">
    <citation type="submission" date="2015-09" db="EMBL/GenBank/DDBJ databases">
        <title>Identification and resolution of microdiversity through metagenomic sequencing of parallel consortia.</title>
        <authorList>
            <person name="Nelson W.C."/>
            <person name="Romine M.F."/>
            <person name="Lindemann S.R."/>
        </authorList>
    </citation>
    <scope>NUCLEOTIDE SEQUENCE [LARGE SCALE GENOMIC DNA]</scope>
    <source>
        <strain evidence="4">HL-91</strain>
    </source>
</reference>
<dbReference type="EMBL" id="LJSG01000021">
    <property type="protein sequence ID" value="KPP89493.1"/>
    <property type="molecule type" value="Genomic_DNA"/>
</dbReference>
<evidence type="ECO:0000313" key="3">
    <source>
        <dbReference type="EMBL" id="CUX79371.1"/>
    </source>
</evidence>
<dbReference type="InterPro" id="IPR012337">
    <property type="entry name" value="RNaseH-like_sf"/>
</dbReference>
<dbReference type="InterPro" id="IPR036397">
    <property type="entry name" value="RNaseH_sf"/>
</dbReference>